<evidence type="ECO:0000313" key="2">
    <source>
        <dbReference type="EMBL" id="MFE8701377.1"/>
    </source>
</evidence>
<dbReference type="InterPro" id="IPR011528">
    <property type="entry name" value="NERD"/>
</dbReference>
<dbReference type="RefSeq" id="WP_389361343.1">
    <property type="nucleotide sequence ID" value="NZ_JBIACK010000005.1"/>
</dbReference>
<sequence>MIVKERKVPIKVEVNKALLRRLASTHPKRKKIETDLGKNLAGYNGEQSLDYHLSFLPNDEFFILHDL</sequence>
<protein>
    <recommendedName>
        <fullName evidence="1">NERD domain-containing protein</fullName>
    </recommendedName>
</protein>
<keyword evidence="3" id="KW-1185">Reference proteome</keyword>
<name>A0ABW6KCS0_9BACI</name>
<evidence type="ECO:0000313" key="3">
    <source>
        <dbReference type="Proteomes" id="UP001601059"/>
    </source>
</evidence>
<evidence type="ECO:0000259" key="1">
    <source>
        <dbReference type="PROSITE" id="PS50965"/>
    </source>
</evidence>
<dbReference type="Proteomes" id="UP001601059">
    <property type="component" value="Unassembled WGS sequence"/>
</dbReference>
<organism evidence="2 3">
    <name type="scientific">Cytobacillus spartinae</name>
    <dbReference type="NCBI Taxonomy" id="3299023"/>
    <lineage>
        <taxon>Bacteria</taxon>
        <taxon>Bacillati</taxon>
        <taxon>Bacillota</taxon>
        <taxon>Bacilli</taxon>
        <taxon>Bacillales</taxon>
        <taxon>Bacillaceae</taxon>
        <taxon>Cytobacillus</taxon>
    </lineage>
</organism>
<reference evidence="2 3" key="1">
    <citation type="submission" date="2024-08" db="EMBL/GenBank/DDBJ databases">
        <title>Two novel Cytobacillus novel species.</title>
        <authorList>
            <person name="Liu G."/>
        </authorList>
    </citation>
    <scope>NUCLEOTIDE SEQUENCE [LARGE SCALE GENOMIC DNA]</scope>
    <source>
        <strain evidence="2 3">FJAT-54145</strain>
    </source>
</reference>
<gene>
    <name evidence="2" type="ORF">ACFYKX_12300</name>
</gene>
<feature type="domain" description="NERD" evidence="1">
    <location>
        <begin position="41"/>
        <end position="67"/>
    </location>
</feature>
<comment type="caution">
    <text evidence="2">The sequence shown here is derived from an EMBL/GenBank/DDBJ whole genome shotgun (WGS) entry which is preliminary data.</text>
</comment>
<accession>A0ABW6KCS0</accession>
<dbReference type="EMBL" id="JBIACK010000005">
    <property type="protein sequence ID" value="MFE8701377.1"/>
    <property type="molecule type" value="Genomic_DNA"/>
</dbReference>
<proteinExistence type="predicted"/>
<dbReference type="PROSITE" id="PS50965">
    <property type="entry name" value="NERD"/>
    <property type="match status" value="1"/>
</dbReference>